<gene>
    <name evidence="12" type="ORF">ESZ26_17200</name>
    <name evidence="13" type="ORF">ESZ27_15995</name>
</gene>
<keyword evidence="10" id="KW-0732">Signal</keyword>
<dbReference type="GO" id="GO:0020037">
    <property type="term" value="F:heme binding"/>
    <property type="evidence" value="ECO:0007669"/>
    <property type="project" value="InterPro"/>
</dbReference>
<evidence type="ECO:0000256" key="3">
    <source>
        <dbReference type="ARBA" id="ARBA00022617"/>
    </source>
</evidence>
<dbReference type="InterPro" id="IPR011614">
    <property type="entry name" value="Catalase_core"/>
</dbReference>
<dbReference type="PANTHER" id="PTHR11465">
    <property type="entry name" value="CATALASE"/>
    <property type="match status" value="1"/>
</dbReference>
<dbReference type="Gene3D" id="1.20.1280.120">
    <property type="match status" value="1"/>
</dbReference>
<dbReference type="EC" id="1.11.1.-" evidence="7"/>
<evidence type="ECO:0000256" key="6">
    <source>
        <dbReference type="ARBA" id="ARBA00023004"/>
    </source>
</evidence>
<dbReference type="GO" id="GO:0005737">
    <property type="term" value="C:cytoplasm"/>
    <property type="evidence" value="ECO:0007669"/>
    <property type="project" value="TreeGrafter"/>
</dbReference>
<comment type="similarity">
    <text evidence="1 7">Belongs to the catalase family.</text>
</comment>
<feature type="binding site" description="axial binding residue" evidence="9">
    <location>
        <position position="320"/>
    </location>
    <ligand>
        <name>heme</name>
        <dbReference type="ChEBI" id="CHEBI:30413"/>
    </ligand>
    <ligandPart>
        <name>Fe</name>
        <dbReference type="ChEBI" id="CHEBI:18248"/>
    </ligandPart>
</feature>
<sequence>MKYNLITSSISAIFLIATATATSNVAANDKEVVANDFVEIFEKLGGKHPGYRKAHAKGLCASGTFVPTPNQHFTGAALLSNGELPVSIRFSVGGSNPNSDEKAAGARGMGMQIKLPDGSFHTFTGNNFPVFAGKSPEIFHGFLSTLLPDENGKTDPAKTMAYIQQHPSVQANAMWNKTAKTAASFANTEFFGLHTFYFDQPNEQKTKFRWTIEPNLGVKTLDKAEAAKMPTEFLADTFAQQLKDETVSFNIVVSLGEAQDSDIDPSQQWPSERPQVTLGTVTVNTSGSDACKNTNFDPNMMSAGFTPSDDPVLRMRSPAYAISFGKRLSGQ</sequence>
<evidence type="ECO:0000256" key="1">
    <source>
        <dbReference type="ARBA" id="ARBA00005329"/>
    </source>
</evidence>
<evidence type="ECO:0000313" key="14">
    <source>
        <dbReference type="Proteomes" id="UP000321525"/>
    </source>
</evidence>
<dbReference type="Proteomes" id="UP000321917">
    <property type="component" value="Unassembled WGS sequence"/>
</dbReference>
<dbReference type="AlphaFoldDB" id="A0A5C6Q4N6"/>
<dbReference type="SMART" id="SM01060">
    <property type="entry name" value="Catalase"/>
    <property type="match status" value="1"/>
</dbReference>
<dbReference type="Pfam" id="PF00199">
    <property type="entry name" value="Catalase"/>
    <property type="match status" value="1"/>
</dbReference>
<keyword evidence="14" id="KW-1185">Reference proteome</keyword>
<comment type="function">
    <text evidence="7">Has an organic peroxide-dependent peroxidase activity.</text>
</comment>
<protein>
    <recommendedName>
        <fullName evidence="7">Catalase-related peroxidase</fullName>
        <ecNumber evidence="7">1.11.1.-</ecNumber>
    </recommendedName>
</protein>
<organism evidence="13 15">
    <name type="scientific">Colwellia hornerae</name>
    <dbReference type="NCBI Taxonomy" id="89402"/>
    <lineage>
        <taxon>Bacteria</taxon>
        <taxon>Pseudomonadati</taxon>
        <taxon>Pseudomonadota</taxon>
        <taxon>Gammaproteobacteria</taxon>
        <taxon>Alteromonadales</taxon>
        <taxon>Colwelliaceae</taxon>
        <taxon>Colwellia</taxon>
    </lineage>
</organism>
<evidence type="ECO:0000259" key="11">
    <source>
        <dbReference type="SMART" id="SM01060"/>
    </source>
</evidence>
<dbReference type="GO" id="GO:0046872">
    <property type="term" value="F:metal ion binding"/>
    <property type="evidence" value="ECO:0007669"/>
    <property type="project" value="UniProtKB-KW"/>
</dbReference>
<evidence type="ECO:0000313" key="13">
    <source>
        <dbReference type="EMBL" id="TWX63762.1"/>
    </source>
</evidence>
<dbReference type="PROSITE" id="PS51402">
    <property type="entry name" value="CATALASE_3"/>
    <property type="match status" value="1"/>
</dbReference>
<keyword evidence="6 7" id="KW-0408">Iron</keyword>
<evidence type="ECO:0000256" key="10">
    <source>
        <dbReference type="SAM" id="SignalP"/>
    </source>
</evidence>
<comment type="cofactor">
    <cofactor evidence="7">
        <name>heme</name>
        <dbReference type="ChEBI" id="CHEBI:30413"/>
    </cofactor>
</comment>
<dbReference type="EMBL" id="VOLR01000032">
    <property type="protein sequence ID" value="TWX54904.1"/>
    <property type="molecule type" value="Genomic_DNA"/>
</dbReference>
<dbReference type="Proteomes" id="UP000321525">
    <property type="component" value="Unassembled WGS sequence"/>
</dbReference>
<evidence type="ECO:0000256" key="8">
    <source>
        <dbReference type="PIRSR" id="PIRSR000296-1"/>
    </source>
</evidence>
<dbReference type="SUPFAM" id="SSF56634">
    <property type="entry name" value="Heme-dependent catalase-like"/>
    <property type="match status" value="1"/>
</dbReference>
<dbReference type="Gene3D" id="2.40.180.10">
    <property type="entry name" value="Catalase core domain"/>
    <property type="match status" value="1"/>
</dbReference>
<feature type="signal peptide" evidence="10">
    <location>
        <begin position="1"/>
        <end position="26"/>
    </location>
</feature>
<dbReference type="PIRSF" id="PIRSF000296">
    <property type="entry name" value="SrpA"/>
    <property type="match status" value="1"/>
</dbReference>
<accession>A0A5C6Q4N6</accession>
<dbReference type="InterPro" id="IPR018028">
    <property type="entry name" value="Catalase"/>
</dbReference>
<evidence type="ECO:0000256" key="7">
    <source>
        <dbReference type="PIRNR" id="PIRNR000296"/>
    </source>
</evidence>
<dbReference type="EMBL" id="VOLQ01000039">
    <property type="protein sequence ID" value="TWX63762.1"/>
    <property type="molecule type" value="Genomic_DNA"/>
</dbReference>
<dbReference type="PANTHER" id="PTHR11465:SF9">
    <property type="entry name" value="CATALASE"/>
    <property type="match status" value="1"/>
</dbReference>
<dbReference type="GO" id="GO:0042542">
    <property type="term" value="P:response to hydrogen peroxide"/>
    <property type="evidence" value="ECO:0007669"/>
    <property type="project" value="TreeGrafter"/>
</dbReference>
<keyword evidence="4 7" id="KW-0479">Metal-binding</keyword>
<dbReference type="GO" id="GO:0042744">
    <property type="term" value="P:hydrogen peroxide catabolic process"/>
    <property type="evidence" value="ECO:0007669"/>
    <property type="project" value="TreeGrafter"/>
</dbReference>
<dbReference type="OrthoDB" id="255727at2"/>
<keyword evidence="3 7" id="KW-0349">Heme</keyword>
<evidence type="ECO:0000313" key="15">
    <source>
        <dbReference type="Proteomes" id="UP000321917"/>
    </source>
</evidence>
<feature type="active site" evidence="8">
    <location>
        <position position="55"/>
    </location>
</feature>
<evidence type="ECO:0000256" key="5">
    <source>
        <dbReference type="ARBA" id="ARBA00023002"/>
    </source>
</evidence>
<dbReference type="GO" id="GO:0004096">
    <property type="term" value="F:catalase activity"/>
    <property type="evidence" value="ECO:0007669"/>
    <property type="project" value="InterPro"/>
</dbReference>
<feature type="domain" description="Catalase core" evidence="11">
    <location>
        <begin position="18"/>
        <end position="328"/>
    </location>
</feature>
<feature type="chain" id="PRO_5022814333" description="Catalase-related peroxidase" evidence="10">
    <location>
        <begin position="27"/>
        <end position="331"/>
    </location>
</feature>
<evidence type="ECO:0000313" key="12">
    <source>
        <dbReference type="EMBL" id="TWX54904.1"/>
    </source>
</evidence>
<evidence type="ECO:0000256" key="2">
    <source>
        <dbReference type="ARBA" id="ARBA00022559"/>
    </source>
</evidence>
<dbReference type="InterPro" id="IPR020835">
    <property type="entry name" value="Catalase_sf"/>
</dbReference>
<evidence type="ECO:0000256" key="9">
    <source>
        <dbReference type="PIRSR" id="PIRSR000296-2"/>
    </source>
</evidence>
<dbReference type="CDD" id="cd08153">
    <property type="entry name" value="srpA_like"/>
    <property type="match status" value="1"/>
</dbReference>
<dbReference type="InterPro" id="IPR024168">
    <property type="entry name" value="Catalase_SrpA-type_pred"/>
</dbReference>
<evidence type="ECO:0000256" key="4">
    <source>
        <dbReference type="ARBA" id="ARBA00022723"/>
    </source>
</evidence>
<keyword evidence="2 7" id="KW-0575">Peroxidase</keyword>
<reference evidence="13 15" key="1">
    <citation type="submission" date="2019-07" db="EMBL/GenBank/DDBJ databases">
        <title>Genomes of sea-ice associated Colwellia species.</title>
        <authorList>
            <person name="Bowman J.P."/>
        </authorList>
    </citation>
    <scope>NUCLEOTIDE SEQUENCE [LARGE SCALE GENOMIC DNA]</scope>
    <source>
        <strain evidence="12 14">ACAM 607</strain>
        <strain evidence="13 15">IC036</strain>
    </source>
</reference>
<proteinExistence type="inferred from homology"/>
<name>A0A5C6Q4N6_9GAMM</name>
<keyword evidence="5 7" id="KW-0560">Oxidoreductase</keyword>
<dbReference type="RefSeq" id="WP_146800762.1">
    <property type="nucleotide sequence ID" value="NZ_VOLP01000031.1"/>
</dbReference>
<comment type="caution">
    <text evidence="13">The sequence shown here is derived from an EMBL/GenBank/DDBJ whole genome shotgun (WGS) entry which is preliminary data.</text>
</comment>